<dbReference type="EMBL" id="GBXM01007810">
    <property type="protein sequence ID" value="JAI00768.1"/>
    <property type="molecule type" value="Transcribed_RNA"/>
</dbReference>
<protein>
    <submittedName>
        <fullName evidence="1">Uncharacterized protein</fullName>
    </submittedName>
</protein>
<dbReference type="AlphaFoldDB" id="A0A0E9XDH3"/>
<accession>A0A0E9XDH3</accession>
<name>A0A0E9XDH3_ANGAN</name>
<evidence type="ECO:0000313" key="1">
    <source>
        <dbReference type="EMBL" id="JAI00768.1"/>
    </source>
</evidence>
<organism evidence="1">
    <name type="scientific">Anguilla anguilla</name>
    <name type="common">European freshwater eel</name>
    <name type="synonym">Muraena anguilla</name>
    <dbReference type="NCBI Taxonomy" id="7936"/>
    <lineage>
        <taxon>Eukaryota</taxon>
        <taxon>Metazoa</taxon>
        <taxon>Chordata</taxon>
        <taxon>Craniata</taxon>
        <taxon>Vertebrata</taxon>
        <taxon>Euteleostomi</taxon>
        <taxon>Actinopterygii</taxon>
        <taxon>Neopterygii</taxon>
        <taxon>Teleostei</taxon>
        <taxon>Anguilliformes</taxon>
        <taxon>Anguillidae</taxon>
        <taxon>Anguilla</taxon>
    </lineage>
</organism>
<proteinExistence type="predicted"/>
<reference evidence="1" key="1">
    <citation type="submission" date="2014-11" db="EMBL/GenBank/DDBJ databases">
        <authorList>
            <person name="Amaro Gonzalez C."/>
        </authorList>
    </citation>
    <scope>NUCLEOTIDE SEQUENCE</scope>
</reference>
<reference evidence="1" key="2">
    <citation type="journal article" date="2015" name="Fish Shellfish Immunol.">
        <title>Early steps in the European eel (Anguilla anguilla)-Vibrio vulnificus interaction in the gills: Role of the RtxA13 toxin.</title>
        <authorList>
            <person name="Callol A."/>
            <person name="Pajuelo D."/>
            <person name="Ebbesson L."/>
            <person name="Teles M."/>
            <person name="MacKenzie S."/>
            <person name="Amaro C."/>
        </authorList>
    </citation>
    <scope>NUCLEOTIDE SEQUENCE</scope>
</reference>
<sequence>MVDTAGSSSLMGKEVKCFPGVLNLFIFLKITDLA</sequence>